<keyword evidence="2" id="KW-0515">Mutator protein</keyword>
<dbReference type="Pfam" id="PF11799">
    <property type="entry name" value="IMS_C"/>
    <property type="match status" value="1"/>
</dbReference>
<dbReference type="Gene3D" id="3.30.1490.100">
    <property type="entry name" value="DNA polymerase, Y-family, little finger domain"/>
    <property type="match status" value="1"/>
</dbReference>
<keyword evidence="4" id="KW-0808">Transferase</keyword>
<dbReference type="Pfam" id="PF00817">
    <property type="entry name" value="IMS"/>
    <property type="match status" value="1"/>
</dbReference>
<dbReference type="Gene3D" id="3.30.70.270">
    <property type="match status" value="1"/>
</dbReference>
<sequence>MYDYSTFPDNLVYFVDMKSFFASVSCILMGLDPLKVKLAVVGDTNRDGSVVLAATPEMKKLGIKTGNRLFEIPKQKDIHIVNPSMSLYVNISNKITELMLTKYVAPIDFMQYSIDEFAFSMKGYEKLHKLSPLDLALKIQQDIFDHFGISSSIGIGSNLLLAKICMDIESKKHPSGISQWTYVDVPTKMWNITPLSKFWGIAKKTEQKLNRLGITTIGELARYPKEVLIKQFGNVIGTELHLHSNGIDYSRIGEMKDYKPKDKSIGKSQVLLRDYHSHEIKTLILEQLEEVCFRLRSQNNQSRTIHFVIGYSSGIGGFSKSVTIEEPTNLTKDFYKVCLRILEENYNQEPVRTISIALKNFVQSDTEQISFFTNPIKKQKDQNLSAAMDSIRRKYGKNSLLRACSFTDFSTVRGNNKKIGGHYA</sequence>
<evidence type="ECO:0000313" key="7">
    <source>
        <dbReference type="Proteomes" id="UP000682134"/>
    </source>
</evidence>
<evidence type="ECO:0000259" key="5">
    <source>
        <dbReference type="PROSITE" id="PS50173"/>
    </source>
</evidence>
<dbReference type="GO" id="GO:0009432">
    <property type="term" value="P:SOS response"/>
    <property type="evidence" value="ECO:0007669"/>
    <property type="project" value="TreeGrafter"/>
</dbReference>
<keyword evidence="4" id="KW-0548">Nucleotidyltransferase</keyword>
<keyword evidence="3" id="KW-0227">DNA damage</keyword>
<dbReference type="EMBL" id="JAGIYQ010000001">
    <property type="protein sequence ID" value="MBP0723925.1"/>
    <property type="molecule type" value="Genomic_DNA"/>
</dbReference>
<evidence type="ECO:0000256" key="4">
    <source>
        <dbReference type="ARBA" id="ARBA00022932"/>
    </source>
</evidence>
<dbReference type="InterPro" id="IPR024728">
    <property type="entry name" value="PolY_HhH_motif"/>
</dbReference>
<gene>
    <name evidence="6" type="ORF">J5Y03_01855</name>
</gene>
<evidence type="ECO:0000256" key="3">
    <source>
        <dbReference type="ARBA" id="ARBA00022763"/>
    </source>
</evidence>
<comment type="caution">
    <text evidence="6">The sequence shown here is derived from an EMBL/GenBank/DDBJ whole genome shotgun (WGS) entry which is preliminary data.</text>
</comment>
<comment type="similarity">
    <text evidence="1">Belongs to the DNA polymerase type-Y family.</text>
</comment>
<dbReference type="Gene3D" id="3.40.1170.60">
    <property type="match status" value="1"/>
</dbReference>
<evidence type="ECO:0000256" key="1">
    <source>
        <dbReference type="ARBA" id="ARBA00010945"/>
    </source>
</evidence>
<keyword evidence="4" id="KW-0239">DNA-directed DNA polymerase</keyword>
<dbReference type="InterPro" id="IPR043502">
    <property type="entry name" value="DNA/RNA_pol_sf"/>
</dbReference>
<dbReference type="SUPFAM" id="SSF56672">
    <property type="entry name" value="DNA/RNA polymerases"/>
    <property type="match status" value="1"/>
</dbReference>
<proteinExistence type="inferred from homology"/>
<evidence type="ECO:0000313" key="6">
    <source>
        <dbReference type="EMBL" id="MBP0723925.1"/>
    </source>
</evidence>
<dbReference type="SUPFAM" id="SSF100879">
    <property type="entry name" value="Lesion bypass DNA polymerase (Y-family), little finger domain"/>
    <property type="match status" value="1"/>
</dbReference>
<dbReference type="Gene3D" id="1.10.150.20">
    <property type="entry name" value="5' to 3' exonuclease, C-terminal subdomain"/>
    <property type="match status" value="1"/>
</dbReference>
<reference evidence="6" key="1">
    <citation type="submission" date="2021-04" db="EMBL/GenBank/DDBJ databases">
        <title>Genome seq and assembly of Bacillus sp.</title>
        <authorList>
            <person name="Chhetri G."/>
        </authorList>
    </citation>
    <scope>NUCLEOTIDE SEQUENCE</scope>
    <source>
        <strain evidence="6">RG28</strain>
    </source>
</reference>
<name>A0A940NGQ4_9BACI</name>
<keyword evidence="7" id="KW-1185">Reference proteome</keyword>
<dbReference type="GO" id="GO:0006281">
    <property type="term" value="P:DNA repair"/>
    <property type="evidence" value="ECO:0007669"/>
    <property type="project" value="InterPro"/>
</dbReference>
<dbReference type="GO" id="GO:0005829">
    <property type="term" value="C:cytosol"/>
    <property type="evidence" value="ECO:0007669"/>
    <property type="project" value="TreeGrafter"/>
</dbReference>
<dbReference type="RefSeq" id="WP_209401843.1">
    <property type="nucleotide sequence ID" value="NZ_JAGIYQ010000001.1"/>
</dbReference>
<evidence type="ECO:0000256" key="2">
    <source>
        <dbReference type="ARBA" id="ARBA00022457"/>
    </source>
</evidence>
<dbReference type="Pfam" id="PF11798">
    <property type="entry name" value="IMS_HHH"/>
    <property type="match status" value="1"/>
</dbReference>
<dbReference type="InterPro" id="IPR001126">
    <property type="entry name" value="UmuC"/>
</dbReference>
<dbReference type="GO" id="GO:0003887">
    <property type="term" value="F:DNA-directed DNA polymerase activity"/>
    <property type="evidence" value="ECO:0007669"/>
    <property type="project" value="UniProtKB-KW"/>
</dbReference>
<organism evidence="6 7">
    <name type="scientific">Gottfriedia endophytica</name>
    <dbReference type="NCBI Taxonomy" id="2820819"/>
    <lineage>
        <taxon>Bacteria</taxon>
        <taxon>Bacillati</taxon>
        <taxon>Bacillota</taxon>
        <taxon>Bacilli</taxon>
        <taxon>Bacillales</taxon>
        <taxon>Bacillaceae</taxon>
        <taxon>Gottfriedia</taxon>
    </lineage>
</organism>
<dbReference type="InterPro" id="IPR043128">
    <property type="entry name" value="Rev_trsase/Diguanyl_cyclase"/>
</dbReference>
<dbReference type="GO" id="GO:0042276">
    <property type="term" value="P:error-prone translesion synthesis"/>
    <property type="evidence" value="ECO:0007669"/>
    <property type="project" value="TreeGrafter"/>
</dbReference>
<protein>
    <submittedName>
        <fullName evidence="6">DNA repair protein</fullName>
    </submittedName>
</protein>
<accession>A0A940NGQ4</accession>
<dbReference type="PANTHER" id="PTHR11076">
    <property type="entry name" value="DNA REPAIR POLYMERASE UMUC / TRANSFERASE FAMILY MEMBER"/>
    <property type="match status" value="1"/>
</dbReference>
<dbReference type="PANTHER" id="PTHR11076:SF35">
    <property type="entry name" value="DNA REPAIR PROTEIN HOMOLOG YOBH"/>
    <property type="match status" value="1"/>
</dbReference>
<dbReference type="Proteomes" id="UP000682134">
    <property type="component" value="Unassembled WGS sequence"/>
</dbReference>
<dbReference type="InterPro" id="IPR050116">
    <property type="entry name" value="DNA_polymerase-Y"/>
</dbReference>
<feature type="domain" description="UmuC" evidence="5">
    <location>
        <begin position="12"/>
        <end position="202"/>
    </location>
</feature>
<dbReference type="GO" id="GO:0003684">
    <property type="term" value="F:damaged DNA binding"/>
    <property type="evidence" value="ECO:0007669"/>
    <property type="project" value="InterPro"/>
</dbReference>
<dbReference type="AlphaFoldDB" id="A0A940NGQ4"/>
<dbReference type="InterPro" id="IPR036775">
    <property type="entry name" value="DNA_pol_Y-fam_lit_finger_sf"/>
</dbReference>
<dbReference type="InterPro" id="IPR017961">
    <property type="entry name" value="DNA_pol_Y-fam_little_finger"/>
</dbReference>
<dbReference type="PROSITE" id="PS50173">
    <property type="entry name" value="UMUC"/>
    <property type="match status" value="1"/>
</dbReference>